<dbReference type="PANTHER" id="PTHR24148">
    <property type="entry name" value="ANKYRIN REPEAT DOMAIN-CONTAINING PROTEIN 39 HOMOLOG-RELATED"/>
    <property type="match status" value="1"/>
</dbReference>
<protein>
    <recommendedName>
        <fullName evidence="1">Heterokaryon incompatibility domain-containing protein</fullName>
    </recommendedName>
</protein>
<evidence type="ECO:0000313" key="3">
    <source>
        <dbReference type="Proteomes" id="UP001148614"/>
    </source>
</evidence>
<dbReference type="PANTHER" id="PTHR24148:SF64">
    <property type="entry name" value="HETEROKARYON INCOMPATIBILITY DOMAIN-CONTAINING PROTEIN"/>
    <property type="match status" value="1"/>
</dbReference>
<dbReference type="EMBL" id="JANPWZ010000961">
    <property type="protein sequence ID" value="KAJ3570176.1"/>
    <property type="molecule type" value="Genomic_DNA"/>
</dbReference>
<dbReference type="Proteomes" id="UP001148614">
    <property type="component" value="Unassembled WGS sequence"/>
</dbReference>
<sequence length="579" mass="65612">MFPTVISKPEQARALKREFLDGGFFSKSSGSEGLDVYDRDLSTFLSQDNAQLLYDAPDFSNKASRDSNLESSAGDNIRQFTCQCSKPGSPEQKCVSDDSDQLYKTLSHEDAFRIIEVLPGSSNDPVVCRLHVALLSEAVLSYTALSYTWKLDDSEHIGTHVRAFKRDTLKNVTISCNGSKVSIGKNLYQAIKRIRQPSTSQMLWADALCINQNDVQERTQQVQKMSLIFKNAFRLVVWLGGNDRSPEHDTHSMAFLGICRIINGWRKRNGRSARIPLATYSPLDPDQSHNTYDEPLAADDPIWLDIFRLYNRKWFRRVWVIQEVALARSATVLWGTCEIAWEWLGLAAAIIRTDYHRLAAPREGSRRIRIGLLNRQLNPRAVPTGVINAYFMYRISRSQAYFKAPRFSFHQLLTLTRQFRCEDPRDQVFGILGIPTIDQYSAQDIPFIIPDYTKPIAEVYHEVAAKILHGSDSLGLLSSVQHDERRWGPHSGKEYGYGYDAKLPSWIPQWRFVIARTLTPLEPSPNFNPAGGQCMQRKQQSNSNALVIRGIDVEMVSTVSTIGSFRRVSWTSGDSSSRS</sequence>
<dbReference type="AlphaFoldDB" id="A0A9W8NDB8"/>
<dbReference type="VEuPathDB" id="FungiDB:F4678DRAFT_436775"/>
<dbReference type="InterPro" id="IPR010730">
    <property type="entry name" value="HET"/>
</dbReference>
<reference evidence="2" key="1">
    <citation type="submission" date="2022-07" db="EMBL/GenBank/DDBJ databases">
        <title>Genome Sequence of Xylaria arbuscula.</title>
        <authorList>
            <person name="Buettner E."/>
        </authorList>
    </citation>
    <scope>NUCLEOTIDE SEQUENCE</scope>
    <source>
        <strain evidence="2">VT107</strain>
    </source>
</reference>
<proteinExistence type="predicted"/>
<comment type="caution">
    <text evidence="2">The sequence shown here is derived from an EMBL/GenBank/DDBJ whole genome shotgun (WGS) entry which is preliminary data.</text>
</comment>
<organism evidence="2 3">
    <name type="scientific">Xylaria arbuscula</name>
    <dbReference type="NCBI Taxonomy" id="114810"/>
    <lineage>
        <taxon>Eukaryota</taxon>
        <taxon>Fungi</taxon>
        <taxon>Dikarya</taxon>
        <taxon>Ascomycota</taxon>
        <taxon>Pezizomycotina</taxon>
        <taxon>Sordariomycetes</taxon>
        <taxon>Xylariomycetidae</taxon>
        <taxon>Xylariales</taxon>
        <taxon>Xylariaceae</taxon>
        <taxon>Xylaria</taxon>
    </lineage>
</organism>
<feature type="domain" description="Heterokaryon incompatibility" evidence="1">
    <location>
        <begin position="142"/>
        <end position="323"/>
    </location>
</feature>
<dbReference type="InterPro" id="IPR052895">
    <property type="entry name" value="HetReg/Transcr_Mod"/>
</dbReference>
<accession>A0A9W8NDB8</accession>
<gene>
    <name evidence="2" type="ORF">NPX13_g5817</name>
</gene>
<evidence type="ECO:0000259" key="1">
    <source>
        <dbReference type="Pfam" id="PF06985"/>
    </source>
</evidence>
<dbReference type="Pfam" id="PF06985">
    <property type="entry name" value="HET"/>
    <property type="match status" value="1"/>
</dbReference>
<name>A0A9W8NDB8_9PEZI</name>
<evidence type="ECO:0000313" key="2">
    <source>
        <dbReference type="EMBL" id="KAJ3570176.1"/>
    </source>
</evidence>
<keyword evidence="3" id="KW-1185">Reference proteome</keyword>